<reference evidence="1" key="2">
    <citation type="submission" date="2017-11" db="EMBL/GenBank/DDBJ databases">
        <title>Coralsnake Venomics: Analyses of Venom Gland Transcriptomes and Proteomes of Six Brazilian Taxa.</title>
        <authorList>
            <person name="Aird S.D."/>
            <person name="Jorge da Silva N."/>
            <person name="Qiu L."/>
            <person name="Villar-Briones A."/>
            <person name="Aparecida-Saddi V."/>
            <person name="Campos-Telles M.P."/>
            <person name="Grau M."/>
            <person name="Mikheyev A.S."/>
        </authorList>
    </citation>
    <scope>NUCLEOTIDE SEQUENCE</scope>
    <source>
        <tissue evidence="1">Venom_gland</tissue>
    </source>
</reference>
<protein>
    <submittedName>
        <fullName evidence="1">Uncharacterized protein</fullName>
    </submittedName>
</protein>
<organism evidence="1">
    <name type="scientific">Micrurus lemniscatus lemniscatus</name>
    <dbReference type="NCBI Taxonomy" id="129467"/>
    <lineage>
        <taxon>Eukaryota</taxon>
        <taxon>Metazoa</taxon>
        <taxon>Chordata</taxon>
        <taxon>Craniata</taxon>
        <taxon>Vertebrata</taxon>
        <taxon>Euteleostomi</taxon>
        <taxon>Lepidosauria</taxon>
        <taxon>Squamata</taxon>
        <taxon>Bifurcata</taxon>
        <taxon>Unidentata</taxon>
        <taxon>Episquamata</taxon>
        <taxon>Toxicofera</taxon>
        <taxon>Serpentes</taxon>
        <taxon>Colubroidea</taxon>
        <taxon>Elapidae</taxon>
        <taxon>Elapinae</taxon>
        <taxon>Micrurus</taxon>
    </lineage>
</organism>
<evidence type="ECO:0000313" key="1">
    <source>
        <dbReference type="EMBL" id="LAA84297.1"/>
    </source>
</evidence>
<reference evidence="1" key="1">
    <citation type="submission" date="2017-07" db="EMBL/GenBank/DDBJ databases">
        <authorList>
            <person name="Mikheyev A."/>
            <person name="Grau M."/>
        </authorList>
    </citation>
    <scope>NUCLEOTIDE SEQUENCE</scope>
    <source>
        <tissue evidence="1">Venom_gland</tissue>
    </source>
</reference>
<dbReference type="AlphaFoldDB" id="A0A2D4IJE4"/>
<dbReference type="EMBL" id="IACK01110907">
    <property type="protein sequence ID" value="LAA84297.1"/>
    <property type="molecule type" value="Transcribed_RNA"/>
</dbReference>
<accession>A0A2D4IJE4</accession>
<sequence>MEIIFHINLLFSTFDAKQSKENKAIYPRLYLIDRNKSPTAGILGENKKGHVKPIIKKKKLHIFSVRSTKKQFIYYIEQFLLFKTPSMQQNKLNLTTNITIQNKVLHHVI</sequence>
<name>A0A2D4IJE4_MICLE</name>
<proteinExistence type="predicted"/>